<dbReference type="InterPro" id="IPR037219">
    <property type="entry name" value="Peptidase_M41-like"/>
</dbReference>
<evidence type="ECO:0000313" key="3">
    <source>
        <dbReference type="EMBL" id="PHT49292.1"/>
    </source>
</evidence>
<keyword evidence="1" id="KW-0732">Signal</keyword>
<dbReference type="GO" id="GO:0005524">
    <property type="term" value="F:ATP binding"/>
    <property type="evidence" value="ECO:0007669"/>
    <property type="project" value="InterPro"/>
</dbReference>
<feature type="domain" description="Peptidase M41" evidence="2">
    <location>
        <begin position="29"/>
        <end position="113"/>
    </location>
</feature>
<keyword evidence="3" id="KW-0378">Hydrolase</keyword>
<dbReference type="GO" id="GO:0004176">
    <property type="term" value="F:ATP-dependent peptidase activity"/>
    <property type="evidence" value="ECO:0007669"/>
    <property type="project" value="InterPro"/>
</dbReference>
<reference evidence="3 4" key="1">
    <citation type="journal article" date="2017" name="Genome Biol.">
        <title>New reference genome sequences of hot pepper reveal the massive evolution of plant disease-resistance genes by retroduplication.</title>
        <authorList>
            <person name="Kim S."/>
            <person name="Park J."/>
            <person name="Yeom S.I."/>
            <person name="Kim Y.M."/>
            <person name="Seo E."/>
            <person name="Kim K.T."/>
            <person name="Kim M.S."/>
            <person name="Lee J.M."/>
            <person name="Cheong K."/>
            <person name="Shin H.S."/>
            <person name="Kim S.B."/>
            <person name="Han K."/>
            <person name="Lee J."/>
            <person name="Park M."/>
            <person name="Lee H.A."/>
            <person name="Lee H.Y."/>
            <person name="Lee Y."/>
            <person name="Oh S."/>
            <person name="Lee J.H."/>
            <person name="Choi E."/>
            <person name="Choi E."/>
            <person name="Lee S.E."/>
            <person name="Jeon J."/>
            <person name="Kim H."/>
            <person name="Choi G."/>
            <person name="Song H."/>
            <person name="Lee J."/>
            <person name="Lee S.C."/>
            <person name="Kwon J.K."/>
            <person name="Lee H.Y."/>
            <person name="Koo N."/>
            <person name="Hong Y."/>
            <person name="Kim R.W."/>
            <person name="Kang W.H."/>
            <person name="Huh J.H."/>
            <person name="Kang B.C."/>
            <person name="Yang T.J."/>
            <person name="Lee Y.H."/>
            <person name="Bennetzen J.L."/>
            <person name="Choi D."/>
        </authorList>
    </citation>
    <scope>NUCLEOTIDE SEQUENCE [LARGE SCALE GENOMIC DNA]</scope>
    <source>
        <strain evidence="4">cv. PBC81</strain>
    </source>
</reference>
<keyword evidence="3" id="KW-0482">Metalloprotease</keyword>
<dbReference type="InterPro" id="IPR000642">
    <property type="entry name" value="Peptidase_M41"/>
</dbReference>
<dbReference type="GO" id="GO:0009507">
    <property type="term" value="C:chloroplast"/>
    <property type="evidence" value="ECO:0007669"/>
    <property type="project" value="TreeGrafter"/>
</dbReference>
<evidence type="ECO:0000256" key="1">
    <source>
        <dbReference type="SAM" id="SignalP"/>
    </source>
</evidence>
<dbReference type="GO" id="GO:0004222">
    <property type="term" value="F:metalloendopeptidase activity"/>
    <property type="evidence" value="ECO:0007669"/>
    <property type="project" value="InterPro"/>
</dbReference>
<dbReference type="Pfam" id="PF01434">
    <property type="entry name" value="Peptidase_M41"/>
    <property type="match status" value="1"/>
</dbReference>
<proteinExistence type="predicted"/>
<feature type="chain" id="PRO_5013565657" evidence="1">
    <location>
        <begin position="23"/>
        <end position="123"/>
    </location>
</feature>
<dbReference type="PANTHER" id="PTHR23076">
    <property type="entry name" value="METALLOPROTEASE M41 FTSH"/>
    <property type="match status" value="1"/>
</dbReference>
<evidence type="ECO:0000313" key="4">
    <source>
        <dbReference type="Proteomes" id="UP000224567"/>
    </source>
</evidence>
<name>A0A2G2WVP9_CAPBA</name>
<protein>
    <submittedName>
        <fullName evidence="3">ATP-dependent zinc metalloprotease FTSH 4, mitochondrial</fullName>
    </submittedName>
</protein>
<keyword evidence="4" id="KW-1185">Reference proteome</keyword>
<dbReference type="Gene3D" id="1.20.58.760">
    <property type="entry name" value="Peptidase M41"/>
    <property type="match status" value="1"/>
</dbReference>
<accession>A0A2G2WVP9</accession>
<dbReference type="STRING" id="33114.A0A2G2WVP9"/>
<sequence length="123" mass="13887">MCTKQLLFHEEWLLVWLFNCLSNHVRLAVTIVPQWISSGAPQDETSISHKQMLARLDVAMGGRVAEELIFGESEVISGPYDDLKQATKLARTMVTKSKEVGLVTHNYDDDGKSMRIETRLLVV</sequence>
<reference evidence="4" key="2">
    <citation type="journal article" date="2017" name="J. Anim. Genet.">
        <title>Multiple reference genome sequences of hot pepper reveal the massive evolution of plant disease resistance genes by retroduplication.</title>
        <authorList>
            <person name="Kim S."/>
            <person name="Park J."/>
            <person name="Yeom S.-I."/>
            <person name="Kim Y.-M."/>
            <person name="Seo E."/>
            <person name="Kim K.-T."/>
            <person name="Kim M.-S."/>
            <person name="Lee J.M."/>
            <person name="Cheong K."/>
            <person name="Shin H.-S."/>
            <person name="Kim S.-B."/>
            <person name="Han K."/>
            <person name="Lee J."/>
            <person name="Park M."/>
            <person name="Lee H.-A."/>
            <person name="Lee H.-Y."/>
            <person name="Lee Y."/>
            <person name="Oh S."/>
            <person name="Lee J.H."/>
            <person name="Choi E."/>
            <person name="Choi E."/>
            <person name="Lee S.E."/>
            <person name="Jeon J."/>
            <person name="Kim H."/>
            <person name="Choi G."/>
            <person name="Song H."/>
            <person name="Lee J."/>
            <person name="Lee S.-C."/>
            <person name="Kwon J.-K."/>
            <person name="Lee H.-Y."/>
            <person name="Koo N."/>
            <person name="Hong Y."/>
            <person name="Kim R.W."/>
            <person name="Kang W.-H."/>
            <person name="Huh J.H."/>
            <person name="Kang B.-C."/>
            <person name="Yang T.-J."/>
            <person name="Lee Y.-H."/>
            <person name="Bennetzen J.L."/>
            <person name="Choi D."/>
        </authorList>
    </citation>
    <scope>NUCLEOTIDE SEQUENCE [LARGE SCALE GENOMIC DNA]</scope>
    <source>
        <strain evidence="4">cv. PBC81</strain>
    </source>
</reference>
<dbReference type="GO" id="GO:0006508">
    <property type="term" value="P:proteolysis"/>
    <property type="evidence" value="ECO:0007669"/>
    <property type="project" value="UniProtKB-KW"/>
</dbReference>
<dbReference type="OrthoDB" id="1733639at2759"/>
<dbReference type="SUPFAM" id="SSF140990">
    <property type="entry name" value="FtsH protease domain-like"/>
    <property type="match status" value="1"/>
</dbReference>
<dbReference type="AlphaFoldDB" id="A0A2G2WVP9"/>
<dbReference type="Proteomes" id="UP000224567">
    <property type="component" value="Unassembled WGS sequence"/>
</dbReference>
<dbReference type="EMBL" id="MLFT02000005">
    <property type="protein sequence ID" value="PHT49292.1"/>
    <property type="molecule type" value="Genomic_DNA"/>
</dbReference>
<comment type="caution">
    <text evidence="3">The sequence shown here is derived from an EMBL/GenBank/DDBJ whole genome shotgun (WGS) entry which is preliminary data.</text>
</comment>
<dbReference type="PANTHER" id="PTHR23076:SF37">
    <property type="entry name" value="ATP-DEPENDENT ZINC METALLOPROTEASE FTSH 4, MITOCHONDRIAL"/>
    <property type="match status" value="1"/>
</dbReference>
<feature type="signal peptide" evidence="1">
    <location>
        <begin position="1"/>
        <end position="22"/>
    </location>
</feature>
<evidence type="ECO:0000259" key="2">
    <source>
        <dbReference type="Pfam" id="PF01434"/>
    </source>
</evidence>
<organism evidence="3 4">
    <name type="scientific">Capsicum baccatum</name>
    <name type="common">Peruvian pepper</name>
    <dbReference type="NCBI Taxonomy" id="33114"/>
    <lineage>
        <taxon>Eukaryota</taxon>
        <taxon>Viridiplantae</taxon>
        <taxon>Streptophyta</taxon>
        <taxon>Embryophyta</taxon>
        <taxon>Tracheophyta</taxon>
        <taxon>Spermatophyta</taxon>
        <taxon>Magnoliopsida</taxon>
        <taxon>eudicotyledons</taxon>
        <taxon>Gunneridae</taxon>
        <taxon>Pentapetalae</taxon>
        <taxon>asterids</taxon>
        <taxon>lamiids</taxon>
        <taxon>Solanales</taxon>
        <taxon>Solanaceae</taxon>
        <taxon>Solanoideae</taxon>
        <taxon>Capsiceae</taxon>
        <taxon>Capsicum</taxon>
    </lineage>
</organism>
<dbReference type="GO" id="GO:0045037">
    <property type="term" value="P:protein import into chloroplast stroma"/>
    <property type="evidence" value="ECO:0007669"/>
    <property type="project" value="TreeGrafter"/>
</dbReference>
<keyword evidence="3" id="KW-0645">Protease</keyword>
<gene>
    <name evidence="3" type="ORF">CQW23_13500</name>
</gene>